<feature type="domain" description="Reversion-inducing cysteine-rich protein with Kazal CC4" evidence="3">
    <location>
        <begin position="277"/>
        <end position="328"/>
    </location>
</feature>
<protein>
    <recommendedName>
        <fullName evidence="6">Reversion-inducing cysteine-rich protein with Kazal motifs</fullName>
    </recommendedName>
</protein>
<feature type="signal peptide" evidence="1">
    <location>
        <begin position="1"/>
        <end position="32"/>
    </location>
</feature>
<feature type="chain" id="PRO_5043631752" description="Reversion-inducing cysteine-rich protein with Kazal motifs" evidence="1">
    <location>
        <begin position="33"/>
        <end position="439"/>
    </location>
</feature>
<name>A0AAW0TNI5_SCYPA</name>
<evidence type="ECO:0000256" key="1">
    <source>
        <dbReference type="SAM" id="SignalP"/>
    </source>
</evidence>
<dbReference type="GO" id="GO:0008191">
    <property type="term" value="F:metalloendopeptidase inhibitor activity"/>
    <property type="evidence" value="ECO:0007669"/>
    <property type="project" value="InterPro"/>
</dbReference>
<dbReference type="PANTHER" id="PTHR13487">
    <property type="entry name" value="SERINE PROTEASE INHIBITOR"/>
    <property type="match status" value="1"/>
</dbReference>
<accession>A0AAW0TNI5</accession>
<evidence type="ECO:0000313" key="5">
    <source>
        <dbReference type="Proteomes" id="UP001487740"/>
    </source>
</evidence>
<gene>
    <name evidence="4" type="ORF">O3P69_008786</name>
</gene>
<sequence>MTQGRHPPRGPREAPSLTLLFFLLLVVTAITADTTQGDGWCCSLAPQPCRAACYRVPVWGLGGRDADHHLTHLASTCPHTLDKFWTCLNHTMAEVTEGAGWWGRPCCKLAVAPDLPGGVSEASHEIEFFRCIQRTEEGAGCCARTQSYRCRASCEAVFTARTPSRRLRHQLAKDCRSHAHVTRCAHALTKTTPAHRPERNLHCCAASEVASCRGACRDVLMSAAPQQDILEQLEEACGTVDLTNGVWKCLFQQSEAAAVATSQEGRQVSRLGRLGLDAAKLGCCQRAASPECGALCRRAFSREWGRPWEALQTACLSQPREASLLACLSESDVPCQQGCSGLAFCTNFNHRPTQLFRSCTARADTAAREDLQLWQESQRLSLSGLAATVPLRSVMECQPELWRAVACALHLQPCHVSSLTNAICWHDCVNLLSRCVAEP</sequence>
<evidence type="ECO:0008006" key="6">
    <source>
        <dbReference type="Google" id="ProtNLM"/>
    </source>
</evidence>
<dbReference type="EMBL" id="JARAKH010000027">
    <property type="protein sequence ID" value="KAK8389299.1"/>
    <property type="molecule type" value="Genomic_DNA"/>
</dbReference>
<proteinExistence type="predicted"/>
<feature type="domain" description="Reversion-inducing cysteine-rich protein with Kazal frizzled-like" evidence="2">
    <location>
        <begin position="331"/>
        <end position="437"/>
    </location>
</feature>
<evidence type="ECO:0000259" key="2">
    <source>
        <dbReference type="Pfam" id="PF23298"/>
    </source>
</evidence>
<keyword evidence="1" id="KW-0732">Signal</keyword>
<evidence type="ECO:0000313" key="4">
    <source>
        <dbReference type="EMBL" id="KAK8389299.1"/>
    </source>
</evidence>
<feature type="domain" description="Reversion-inducing cysteine-rich protein with Kazal CC4" evidence="3">
    <location>
        <begin position="198"/>
        <end position="250"/>
    </location>
</feature>
<dbReference type="GO" id="GO:0005886">
    <property type="term" value="C:plasma membrane"/>
    <property type="evidence" value="ECO:0007669"/>
    <property type="project" value="TreeGrafter"/>
</dbReference>
<comment type="caution">
    <text evidence="4">The sequence shown here is derived from an EMBL/GenBank/DDBJ whole genome shotgun (WGS) entry which is preliminary data.</text>
</comment>
<dbReference type="GO" id="GO:0030198">
    <property type="term" value="P:extracellular matrix organization"/>
    <property type="evidence" value="ECO:0007669"/>
    <property type="project" value="TreeGrafter"/>
</dbReference>
<reference evidence="4 5" key="1">
    <citation type="submission" date="2023-03" db="EMBL/GenBank/DDBJ databases">
        <title>High-quality genome of Scylla paramamosain provides insights in environmental adaptation.</title>
        <authorList>
            <person name="Zhang L."/>
        </authorList>
    </citation>
    <scope>NUCLEOTIDE SEQUENCE [LARGE SCALE GENOMIC DNA]</scope>
    <source>
        <strain evidence="4">LZ_2023a</strain>
        <tissue evidence="4">Muscle</tissue>
    </source>
</reference>
<dbReference type="InterPro" id="IPR056979">
    <property type="entry name" value="FZ_RECK"/>
</dbReference>
<evidence type="ECO:0000259" key="3">
    <source>
        <dbReference type="Pfam" id="PF23332"/>
    </source>
</evidence>
<dbReference type="Pfam" id="PF23332">
    <property type="entry name" value="CC4_RECK"/>
    <property type="match status" value="2"/>
</dbReference>
<keyword evidence="5" id="KW-1185">Reference proteome</keyword>
<dbReference type="PANTHER" id="PTHR13487:SF3">
    <property type="entry name" value="REVERSION-INDUCING CYSTEINE-RICH PROTEIN WITH KAZAL MOTIFS"/>
    <property type="match status" value="1"/>
</dbReference>
<dbReference type="Proteomes" id="UP001487740">
    <property type="component" value="Unassembled WGS sequence"/>
</dbReference>
<dbReference type="InterPro" id="IPR039016">
    <property type="entry name" value="RECK"/>
</dbReference>
<dbReference type="InterPro" id="IPR056978">
    <property type="entry name" value="CC4_RECK"/>
</dbReference>
<organism evidence="4 5">
    <name type="scientific">Scylla paramamosain</name>
    <name type="common">Mud crab</name>
    <dbReference type="NCBI Taxonomy" id="85552"/>
    <lineage>
        <taxon>Eukaryota</taxon>
        <taxon>Metazoa</taxon>
        <taxon>Ecdysozoa</taxon>
        <taxon>Arthropoda</taxon>
        <taxon>Crustacea</taxon>
        <taxon>Multicrustacea</taxon>
        <taxon>Malacostraca</taxon>
        <taxon>Eumalacostraca</taxon>
        <taxon>Eucarida</taxon>
        <taxon>Decapoda</taxon>
        <taxon>Pleocyemata</taxon>
        <taxon>Brachyura</taxon>
        <taxon>Eubrachyura</taxon>
        <taxon>Portunoidea</taxon>
        <taxon>Portunidae</taxon>
        <taxon>Portuninae</taxon>
        <taxon>Scylla</taxon>
    </lineage>
</organism>
<dbReference type="Pfam" id="PF23298">
    <property type="entry name" value="FZ_RECK"/>
    <property type="match status" value="1"/>
</dbReference>
<dbReference type="AlphaFoldDB" id="A0AAW0TNI5"/>